<feature type="domain" description="Flagellin N-terminal" evidence="5">
    <location>
        <begin position="14"/>
        <end position="138"/>
    </location>
</feature>
<dbReference type="Proteomes" id="UP000663981">
    <property type="component" value="Unassembled WGS sequence"/>
</dbReference>
<proteinExistence type="inferred from homology"/>
<dbReference type="InterPro" id="IPR001029">
    <property type="entry name" value="Flagellin_N"/>
</dbReference>
<dbReference type="Gene3D" id="6.10.10.10">
    <property type="entry name" value="Flagellar export chaperone, C-terminal domain"/>
    <property type="match status" value="1"/>
</dbReference>
<accession>A0ABS3N0D0</accession>
<keyword evidence="7" id="KW-0966">Cell projection</keyword>
<dbReference type="InterPro" id="IPR001492">
    <property type="entry name" value="Flagellin"/>
</dbReference>
<dbReference type="PANTHER" id="PTHR42792">
    <property type="entry name" value="FLAGELLIN"/>
    <property type="match status" value="1"/>
</dbReference>
<evidence type="ECO:0000256" key="4">
    <source>
        <dbReference type="RuleBase" id="RU362073"/>
    </source>
</evidence>
<keyword evidence="8" id="KW-1185">Reference proteome</keyword>
<gene>
    <name evidence="7" type="ORF">I7822_08605</name>
</gene>
<organism evidence="7 8">
    <name type="scientific">Metabacillus bambusae</name>
    <dbReference type="NCBI Taxonomy" id="2795218"/>
    <lineage>
        <taxon>Bacteria</taxon>
        <taxon>Bacillati</taxon>
        <taxon>Bacillota</taxon>
        <taxon>Bacilli</taxon>
        <taxon>Bacillales</taxon>
        <taxon>Bacillaceae</taxon>
        <taxon>Metabacillus</taxon>
    </lineage>
</organism>
<evidence type="ECO:0000259" key="5">
    <source>
        <dbReference type="Pfam" id="PF00669"/>
    </source>
</evidence>
<dbReference type="Pfam" id="PF00669">
    <property type="entry name" value="Flagellin_N"/>
    <property type="match status" value="1"/>
</dbReference>
<dbReference type="RefSeq" id="WP_207977007.1">
    <property type="nucleotide sequence ID" value="NZ_JAGDEL010000005.1"/>
</dbReference>
<evidence type="ECO:0000256" key="3">
    <source>
        <dbReference type="ARBA" id="ARBA00023143"/>
    </source>
</evidence>
<keyword evidence="3 4" id="KW-0975">Bacterial flagellum</keyword>
<evidence type="ECO:0000259" key="6">
    <source>
        <dbReference type="Pfam" id="PF00700"/>
    </source>
</evidence>
<evidence type="ECO:0000313" key="7">
    <source>
        <dbReference type="EMBL" id="MBO1511727.1"/>
    </source>
</evidence>
<dbReference type="InterPro" id="IPR046358">
    <property type="entry name" value="Flagellin_C"/>
</dbReference>
<comment type="similarity">
    <text evidence="1 4">Belongs to the bacterial flagellin family.</text>
</comment>
<dbReference type="PANTHER" id="PTHR42792:SF2">
    <property type="entry name" value="FLAGELLIN"/>
    <property type="match status" value="1"/>
</dbReference>
<dbReference type="Gene3D" id="1.20.1330.10">
    <property type="entry name" value="f41 fragment of flagellin, N-terminal domain"/>
    <property type="match status" value="1"/>
</dbReference>
<protein>
    <recommendedName>
        <fullName evidence="2 4">Flagellin</fullName>
    </recommendedName>
</protein>
<dbReference type="InterPro" id="IPR042187">
    <property type="entry name" value="Flagellin_C_sub2"/>
</dbReference>
<keyword evidence="7" id="KW-0282">Flagellum</keyword>
<dbReference type="PRINTS" id="PR00207">
    <property type="entry name" value="FLAGELLIN"/>
</dbReference>
<reference evidence="7 8" key="1">
    <citation type="submission" date="2021-03" db="EMBL/GenBank/DDBJ databases">
        <title>Whole genome sequence of Metabacillus bambusae BG109.</title>
        <authorList>
            <person name="Jeong J.W."/>
        </authorList>
    </citation>
    <scope>NUCLEOTIDE SEQUENCE [LARGE SCALE GENOMIC DNA]</scope>
    <source>
        <strain evidence="7 8">BG109</strain>
    </source>
</reference>
<dbReference type="SUPFAM" id="SSF64518">
    <property type="entry name" value="Phase 1 flagellin"/>
    <property type="match status" value="1"/>
</dbReference>
<dbReference type="EMBL" id="JAGDEL010000005">
    <property type="protein sequence ID" value="MBO1511727.1"/>
    <property type="molecule type" value="Genomic_DNA"/>
</dbReference>
<name>A0ABS3N0D0_9BACI</name>
<comment type="subcellular location">
    <subcellularLocation>
        <location evidence="4">Secreted</location>
    </subcellularLocation>
    <subcellularLocation>
        <location evidence="4">Bacterial flagellum</location>
    </subcellularLocation>
</comment>
<evidence type="ECO:0000256" key="2">
    <source>
        <dbReference type="ARBA" id="ARBA00020110"/>
    </source>
</evidence>
<comment type="caution">
    <text evidence="7">The sequence shown here is derived from an EMBL/GenBank/DDBJ whole genome shotgun (WGS) entry which is preliminary data.</text>
</comment>
<evidence type="ECO:0000313" key="8">
    <source>
        <dbReference type="Proteomes" id="UP000663981"/>
    </source>
</evidence>
<comment type="function">
    <text evidence="4">Flagellin is the subunit protein which polymerizes to form the filaments of bacterial flagella.</text>
</comment>
<feature type="domain" description="Flagellin C-terminal" evidence="6">
    <location>
        <begin position="184"/>
        <end position="265"/>
    </location>
</feature>
<evidence type="ECO:0000256" key="1">
    <source>
        <dbReference type="ARBA" id="ARBA00005709"/>
    </source>
</evidence>
<keyword evidence="4" id="KW-0964">Secreted</keyword>
<sequence length="270" mass="29642">MRIHNQSAIAFSVNRYQRNETKMEKTIDKLATGLNIRRASDNAAGLAVSETMRAQIRGLSQAQRNMQDGLSVLSAANEGLNNVNGLLQRARELAVMNASDTLTDSDRQASQMELEQLMEGINDTANKLEFNTKKILGDNAPLVLMVGANPGQKITLDLMDTSTSALELDDVNLLTTDTSSDLITKLDDAIMETTGNLTKVGSYYESIEHHMNNSLLKETNLTSSISKLTDTDMAKEMMQFVSLEIRQKSDLLLVSNVNQNAADILTIITT</sequence>
<dbReference type="Pfam" id="PF00700">
    <property type="entry name" value="Flagellin_C"/>
    <property type="match status" value="1"/>
</dbReference>
<keyword evidence="7" id="KW-0969">Cilium</keyword>